<gene>
    <name evidence="4 6" type="primary">purN</name>
    <name evidence="6" type="ORF">WMO62_04250</name>
</gene>
<evidence type="ECO:0000256" key="4">
    <source>
        <dbReference type="HAMAP-Rule" id="MF_01930"/>
    </source>
</evidence>
<dbReference type="EMBL" id="JBBMFC010000005">
    <property type="protein sequence ID" value="MEQ2578057.1"/>
    <property type="molecule type" value="Genomic_DNA"/>
</dbReference>
<feature type="binding site" evidence="4">
    <location>
        <position position="66"/>
    </location>
    <ligand>
        <name>(6R)-10-formyltetrahydrofolate</name>
        <dbReference type="ChEBI" id="CHEBI:195366"/>
    </ligand>
</feature>
<feature type="binding site" evidence="4">
    <location>
        <position position="108"/>
    </location>
    <ligand>
        <name>(6R)-10-formyltetrahydrofolate</name>
        <dbReference type="ChEBI" id="CHEBI:195366"/>
    </ligand>
</feature>
<organism evidence="6 7">
    <name type="scientific">Hominiventricola aquisgranensis</name>
    <dbReference type="NCBI Taxonomy" id="3133164"/>
    <lineage>
        <taxon>Bacteria</taxon>
        <taxon>Bacillati</taxon>
        <taxon>Bacillota</taxon>
        <taxon>Clostridia</taxon>
        <taxon>Lachnospirales</taxon>
        <taxon>Lachnospiraceae</taxon>
        <taxon>Hominiventricola</taxon>
    </lineage>
</organism>
<comment type="catalytic activity">
    <reaction evidence="4">
        <text>N(1)-(5-phospho-beta-D-ribosyl)glycinamide + (6R)-10-formyltetrahydrofolate = N(2)-formyl-N(1)-(5-phospho-beta-D-ribosyl)glycinamide + (6S)-5,6,7,8-tetrahydrofolate + H(+)</text>
        <dbReference type="Rhea" id="RHEA:15053"/>
        <dbReference type="ChEBI" id="CHEBI:15378"/>
        <dbReference type="ChEBI" id="CHEBI:57453"/>
        <dbReference type="ChEBI" id="CHEBI:143788"/>
        <dbReference type="ChEBI" id="CHEBI:147286"/>
        <dbReference type="ChEBI" id="CHEBI:195366"/>
        <dbReference type="EC" id="2.1.2.2"/>
    </reaction>
</comment>
<dbReference type="InterPro" id="IPR004607">
    <property type="entry name" value="GART"/>
</dbReference>
<comment type="function">
    <text evidence="4">Catalyzes the transfer of a formyl group from 10-formyltetrahydrofolate to 5-phospho-ribosyl-glycinamide (GAR), producing 5-phospho-ribosyl-N-formylglycinamide (FGAR) and tetrahydrofolate.</text>
</comment>
<evidence type="ECO:0000313" key="7">
    <source>
        <dbReference type="Proteomes" id="UP001470288"/>
    </source>
</evidence>
<dbReference type="GO" id="GO:0004644">
    <property type="term" value="F:phosphoribosylglycinamide formyltransferase activity"/>
    <property type="evidence" value="ECO:0007669"/>
    <property type="project" value="UniProtKB-EC"/>
</dbReference>
<dbReference type="SUPFAM" id="SSF53328">
    <property type="entry name" value="Formyltransferase"/>
    <property type="match status" value="1"/>
</dbReference>
<keyword evidence="7" id="KW-1185">Reference proteome</keyword>
<feature type="active site" description="Proton donor" evidence="4">
    <location>
        <position position="110"/>
    </location>
</feature>
<dbReference type="InterPro" id="IPR036477">
    <property type="entry name" value="Formyl_transf_N_sf"/>
</dbReference>
<accession>A0ABV1HYQ1</accession>
<sequence length="208" mass="22279">MLKLAVLVSGGGTNLQAIMDGIASGSITNAKIVTVISNNKNAYALTRAEQAGIPASCISPKDYADREAFHEALLKALVESEADLIVLAGCLVVIPEIIIDRFPNRIINIHPSLIPSFCGTEYYGLKVHEGALARGVKLTGATVHFVDKGTDTGPIILQKAVEVLPDDTPKSLQQRVMEQAEWVIMPKAIDLIANGKVKVQDGKVLIEQ</sequence>
<dbReference type="Gene3D" id="3.40.50.170">
    <property type="entry name" value="Formyl transferase, N-terminal domain"/>
    <property type="match status" value="1"/>
</dbReference>
<protein>
    <recommendedName>
        <fullName evidence="4">Phosphoribosylglycinamide formyltransferase</fullName>
        <ecNumber evidence="4">2.1.2.2</ecNumber>
    </recommendedName>
    <alternativeName>
        <fullName evidence="4">5'-phosphoribosylglycinamide transformylase</fullName>
    </alternativeName>
    <alternativeName>
        <fullName evidence="4">GAR transformylase</fullName>
        <shortName evidence="4">GART</shortName>
    </alternativeName>
</protein>
<keyword evidence="2 4" id="KW-0808">Transferase</keyword>
<feature type="site" description="Raises pKa of active site His" evidence="4">
    <location>
        <position position="151"/>
    </location>
</feature>
<evidence type="ECO:0000256" key="3">
    <source>
        <dbReference type="ARBA" id="ARBA00022755"/>
    </source>
</evidence>
<proteinExistence type="inferred from homology"/>
<name>A0ABV1HYQ1_9FIRM</name>
<feature type="domain" description="Formyl transferase N-terminal" evidence="5">
    <location>
        <begin position="3"/>
        <end position="184"/>
    </location>
</feature>
<feature type="binding site" evidence="4">
    <location>
        <begin position="12"/>
        <end position="14"/>
    </location>
    <ligand>
        <name>N(1)-(5-phospho-beta-D-ribosyl)glycinamide</name>
        <dbReference type="ChEBI" id="CHEBI:143788"/>
    </ligand>
</feature>
<dbReference type="EC" id="2.1.2.2" evidence="4"/>
<dbReference type="InterPro" id="IPR002376">
    <property type="entry name" value="Formyl_transf_N"/>
</dbReference>
<keyword evidence="3 4" id="KW-0658">Purine biosynthesis</keyword>
<dbReference type="PANTHER" id="PTHR43369:SF2">
    <property type="entry name" value="PHOSPHORIBOSYLGLYCINAMIDE FORMYLTRANSFERASE"/>
    <property type="match status" value="1"/>
</dbReference>
<evidence type="ECO:0000256" key="1">
    <source>
        <dbReference type="ARBA" id="ARBA00005054"/>
    </source>
</evidence>
<dbReference type="NCBIfam" id="TIGR00639">
    <property type="entry name" value="PurN"/>
    <property type="match status" value="1"/>
</dbReference>
<dbReference type="CDD" id="cd08645">
    <property type="entry name" value="FMT_core_GART"/>
    <property type="match status" value="1"/>
</dbReference>
<dbReference type="Proteomes" id="UP001470288">
    <property type="component" value="Unassembled WGS sequence"/>
</dbReference>
<dbReference type="HAMAP" id="MF_01930">
    <property type="entry name" value="PurN"/>
    <property type="match status" value="1"/>
</dbReference>
<dbReference type="RefSeq" id="WP_349143910.1">
    <property type="nucleotide sequence ID" value="NZ_JBBMFC010000005.1"/>
</dbReference>
<comment type="caution">
    <text evidence="6">The sequence shown here is derived from an EMBL/GenBank/DDBJ whole genome shotgun (WGS) entry which is preliminary data.</text>
</comment>
<dbReference type="PANTHER" id="PTHR43369">
    <property type="entry name" value="PHOSPHORIBOSYLGLYCINAMIDE FORMYLTRANSFERASE"/>
    <property type="match status" value="1"/>
</dbReference>
<evidence type="ECO:0000313" key="6">
    <source>
        <dbReference type="EMBL" id="MEQ2578057.1"/>
    </source>
</evidence>
<dbReference type="Pfam" id="PF00551">
    <property type="entry name" value="Formyl_trans_N"/>
    <property type="match status" value="1"/>
</dbReference>
<comment type="pathway">
    <text evidence="1 4">Purine metabolism; IMP biosynthesis via de novo pathway; N(2)-formyl-N(1)-(5-phospho-D-ribosyl)glycinamide from N(1)-(5-phospho-D-ribosyl)glycinamide (10-formyl THF route): step 1/1.</text>
</comment>
<evidence type="ECO:0000256" key="2">
    <source>
        <dbReference type="ARBA" id="ARBA00022679"/>
    </source>
</evidence>
<comment type="caution">
    <text evidence="4">Lacks conserved residue(s) required for the propagation of feature annotation.</text>
</comment>
<reference evidence="6 7" key="1">
    <citation type="submission" date="2024-03" db="EMBL/GenBank/DDBJ databases">
        <title>Human intestinal bacterial collection.</title>
        <authorList>
            <person name="Pauvert C."/>
            <person name="Hitch T.C.A."/>
            <person name="Clavel T."/>
        </authorList>
    </citation>
    <scope>NUCLEOTIDE SEQUENCE [LARGE SCALE GENOMIC DNA]</scope>
    <source>
        <strain evidence="6 7">CLA-AA-H78B</strain>
    </source>
</reference>
<comment type="similarity">
    <text evidence="4">Belongs to the GART family.</text>
</comment>
<evidence type="ECO:0000259" key="5">
    <source>
        <dbReference type="Pfam" id="PF00551"/>
    </source>
</evidence>